<dbReference type="InterPro" id="IPR029044">
    <property type="entry name" value="Nucleotide-diphossugar_trans"/>
</dbReference>
<evidence type="ECO:0000313" key="10">
    <source>
        <dbReference type="Proteomes" id="UP000678393"/>
    </source>
</evidence>
<feature type="transmembrane region" description="Helical" evidence="8">
    <location>
        <begin position="256"/>
        <end position="275"/>
    </location>
</feature>
<dbReference type="PANTHER" id="PTHR22914:SF42">
    <property type="entry name" value="CHITIN SYNTHASE"/>
    <property type="match status" value="1"/>
</dbReference>
<evidence type="ECO:0000256" key="3">
    <source>
        <dbReference type="ARBA" id="ARBA00022676"/>
    </source>
</evidence>
<feature type="transmembrane region" description="Helical" evidence="8">
    <location>
        <begin position="56"/>
        <end position="74"/>
    </location>
</feature>
<evidence type="ECO:0000256" key="2">
    <source>
        <dbReference type="ARBA" id="ARBA00012543"/>
    </source>
</evidence>
<dbReference type="GO" id="GO:0016020">
    <property type="term" value="C:membrane"/>
    <property type="evidence" value="ECO:0007669"/>
    <property type="project" value="UniProtKB-SubCell"/>
</dbReference>
<dbReference type="AlphaFoldDB" id="A0A8S4A6Y5"/>
<evidence type="ECO:0000256" key="5">
    <source>
        <dbReference type="ARBA" id="ARBA00022989"/>
    </source>
</evidence>
<evidence type="ECO:0000256" key="6">
    <source>
        <dbReference type="ARBA" id="ARBA00023136"/>
    </source>
</evidence>
<dbReference type="EC" id="2.4.1.16" evidence="2"/>
<evidence type="ECO:0000256" key="1">
    <source>
        <dbReference type="ARBA" id="ARBA00004141"/>
    </source>
</evidence>
<keyword evidence="3" id="KW-0328">Glycosyltransferase</keyword>
<dbReference type="GO" id="GO:0004100">
    <property type="term" value="F:chitin synthase activity"/>
    <property type="evidence" value="ECO:0007669"/>
    <property type="project" value="UniProtKB-EC"/>
</dbReference>
<feature type="transmembrane region" description="Helical" evidence="8">
    <location>
        <begin position="22"/>
        <end position="44"/>
    </location>
</feature>
<keyword evidence="5 8" id="KW-1133">Transmembrane helix</keyword>
<name>A0A8S4A6Y5_9EUPU</name>
<keyword evidence="4 8" id="KW-0812">Transmembrane</keyword>
<protein>
    <recommendedName>
        <fullName evidence="2">chitin synthase</fullName>
        <ecNumber evidence="2">2.4.1.16</ecNumber>
    </recommendedName>
</protein>
<gene>
    <name evidence="9" type="ORF">CUNI_LOCUS21586</name>
</gene>
<feature type="transmembrane region" description="Helical" evidence="8">
    <location>
        <begin position="349"/>
        <end position="370"/>
    </location>
</feature>
<dbReference type="InterPro" id="IPR004835">
    <property type="entry name" value="Chitin_synth"/>
</dbReference>
<keyword evidence="3" id="KW-0808">Transferase</keyword>
<dbReference type="EMBL" id="CAJHNH020008481">
    <property type="protein sequence ID" value="CAG5136028.1"/>
    <property type="molecule type" value="Genomic_DNA"/>
</dbReference>
<feature type="transmembrane region" description="Helical" evidence="8">
    <location>
        <begin position="936"/>
        <end position="956"/>
    </location>
</feature>
<sequence length="1058" mass="121627">AWDITQELTEEEERRDVHEQPILMVLKFIIYILLFAIILGTFTIQKVIIFELYCPHVTYILLIIAICVPYALGWLVTVAKLCFGNFKRPSLPTWIWVFVLENLHTVGLCLLVFRILRHLDVIRAAMLLSGTAIIPAILKSTLASSNYNIKGGLCVQCDSHGLAKQIIRHVLDTLAMLVQVSVIPLVLLMDYFTTESEKFASDPWRVVELVTSFILVSVSQWENFTDGRFFCELNEKNWFKNAILKIRYELQIGRHYPYLVTYLWKIGLTVLLIFITHKFFFNISTAFVSFYVSFGACMFQMQFVSMTIPACLATPAAIGIFYLNCHHQFLDVVTDFTAKCPSDLLTDHWYHFLFGAAWWLSFLVVTRHIWRPQVDRTANMARVFLNPVYCGILTTESVMLNRRRHPCRVFKEPQIDDNGEILAMFYKLRGMNKLSGESDDDDDDEEEKEMVGADEETPTEGKKSDVHPATPMLYACATMWHETRNEMVQLLKSLHRLDRDQWIRRLANERVQGYDPEFYNYEAHIFFDDAMEPDDNDEQVPNRWVKELVACMDVACSSVHGKPMKVHPPTKVPTPYGGQLIWQMPGENLLFVHMKDIQKIRNRKTMVMYMYYLLGYRHIMASKHELLERLKEVNLNQGNHGLNINEINYLLGEESTLRAQNTFILILLDRMKDDNVGAACGRIHPIGSGPMVFYQKFEYAIGHWLQKAAEHVFGCVLCSPGCFSLFRAAALMDTNVMKKYTTEPTEPGHHLQYDQGEDRWLCTLMLQQGYRIEYAAAADAWTYAPEGFFEFFNQRRRWMPSTIANILDLLGSATMTTKRNANMSRPYIGYQWLLMLMTILGPGTIIMMIAGAVKLVFKFSLVEAYLFATLPAAAYTLLCFCVIYTFIMMIVLVGTIMTATTENIFNPSVLVISVLVGIFVISGVCHPQEIWCLMHGILYLLTIPSGYLLLVIYSICNLNDVSWGTREVPTKAQRLEMERKKKEKEELEKNKPKKGFLAKLFNRGEGIQYCFSRRKHPNSLNQICGHPVVQTLTLCNLGRHARKDLLKQKKAADKAGLE</sequence>
<evidence type="ECO:0000256" key="4">
    <source>
        <dbReference type="ARBA" id="ARBA00022692"/>
    </source>
</evidence>
<proteinExistence type="predicted"/>
<dbReference type="OrthoDB" id="370884at2759"/>
<evidence type="ECO:0000256" key="7">
    <source>
        <dbReference type="SAM" id="MobiDB-lite"/>
    </source>
</evidence>
<feature type="transmembrane region" description="Helical" evidence="8">
    <location>
        <begin position="904"/>
        <end position="924"/>
    </location>
</feature>
<feature type="transmembrane region" description="Helical" evidence="8">
    <location>
        <begin position="94"/>
        <end position="113"/>
    </location>
</feature>
<feature type="transmembrane region" description="Helical" evidence="8">
    <location>
        <begin position="832"/>
        <end position="853"/>
    </location>
</feature>
<evidence type="ECO:0000256" key="8">
    <source>
        <dbReference type="SAM" id="Phobius"/>
    </source>
</evidence>
<feature type="region of interest" description="Disordered" evidence="7">
    <location>
        <begin position="435"/>
        <end position="466"/>
    </location>
</feature>
<keyword evidence="6 8" id="KW-0472">Membrane</keyword>
<dbReference type="PANTHER" id="PTHR22914">
    <property type="entry name" value="CHITIN SYNTHASE"/>
    <property type="match status" value="1"/>
</dbReference>
<dbReference type="GO" id="GO:0006031">
    <property type="term" value="P:chitin biosynthetic process"/>
    <property type="evidence" value="ECO:0007669"/>
    <property type="project" value="TreeGrafter"/>
</dbReference>
<feature type="non-terminal residue" evidence="9">
    <location>
        <position position="1"/>
    </location>
</feature>
<dbReference type="Pfam" id="PF03142">
    <property type="entry name" value="Chitin_synth_2"/>
    <property type="match status" value="1"/>
</dbReference>
<dbReference type="Proteomes" id="UP000678393">
    <property type="component" value="Unassembled WGS sequence"/>
</dbReference>
<feature type="compositionally biased region" description="Acidic residues" evidence="7">
    <location>
        <begin position="437"/>
        <end position="458"/>
    </location>
</feature>
<organism evidence="9 10">
    <name type="scientific">Candidula unifasciata</name>
    <dbReference type="NCBI Taxonomy" id="100452"/>
    <lineage>
        <taxon>Eukaryota</taxon>
        <taxon>Metazoa</taxon>
        <taxon>Spiralia</taxon>
        <taxon>Lophotrochozoa</taxon>
        <taxon>Mollusca</taxon>
        <taxon>Gastropoda</taxon>
        <taxon>Heterobranchia</taxon>
        <taxon>Euthyneura</taxon>
        <taxon>Panpulmonata</taxon>
        <taxon>Eupulmonata</taxon>
        <taxon>Stylommatophora</taxon>
        <taxon>Helicina</taxon>
        <taxon>Helicoidea</taxon>
        <taxon>Geomitridae</taxon>
        <taxon>Candidula</taxon>
    </lineage>
</organism>
<comment type="subcellular location">
    <subcellularLocation>
        <location evidence="1">Membrane</location>
        <topology evidence="1">Multi-pass membrane protein</topology>
    </subcellularLocation>
</comment>
<keyword evidence="10" id="KW-1185">Reference proteome</keyword>
<feature type="transmembrane region" description="Helical" evidence="8">
    <location>
        <begin position="873"/>
        <end position="897"/>
    </location>
</feature>
<reference evidence="9" key="1">
    <citation type="submission" date="2021-04" db="EMBL/GenBank/DDBJ databases">
        <authorList>
            <consortium name="Molecular Ecology Group"/>
        </authorList>
    </citation>
    <scope>NUCLEOTIDE SEQUENCE</scope>
</reference>
<comment type="caution">
    <text evidence="9">The sequence shown here is derived from an EMBL/GenBank/DDBJ whole genome shotgun (WGS) entry which is preliminary data.</text>
</comment>
<accession>A0A8S4A6Y5</accession>
<evidence type="ECO:0000313" key="9">
    <source>
        <dbReference type="EMBL" id="CAG5136028.1"/>
    </source>
</evidence>
<feature type="transmembrane region" description="Helical" evidence="8">
    <location>
        <begin position="306"/>
        <end position="329"/>
    </location>
</feature>
<feature type="transmembrane region" description="Helical" evidence="8">
    <location>
        <begin position="281"/>
        <end position="299"/>
    </location>
</feature>
<dbReference type="GO" id="GO:0071944">
    <property type="term" value="C:cell periphery"/>
    <property type="evidence" value="ECO:0007669"/>
    <property type="project" value="TreeGrafter"/>
</dbReference>
<dbReference type="SUPFAM" id="SSF53448">
    <property type="entry name" value="Nucleotide-diphospho-sugar transferases"/>
    <property type="match status" value="1"/>
</dbReference>